<protein>
    <submittedName>
        <fullName evidence="2">Uncharacterized protein</fullName>
    </submittedName>
</protein>
<evidence type="ECO:0000256" key="1">
    <source>
        <dbReference type="SAM" id="MobiDB-lite"/>
    </source>
</evidence>
<feature type="region of interest" description="Disordered" evidence="1">
    <location>
        <begin position="71"/>
        <end position="130"/>
    </location>
</feature>
<feature type="compositionally biased region" description="Basic and acidic residues" evidence="1">
    <location>
        <begin position="116"/>
        <end position="130"/>
    </location>
</feature>
<accession>A0ABQ5DH40</accession>
<dbReference type="EMBL" id="BQNB010015312">
    <property type="protein sequence ID" value="GJT38555.1"/>
    <property type="molecule type" value="Genomic_DNA"/>
</dbReference>
<evidence type="ECO:0000313" key="2">
    <source>
        <dbReference type="EMBL" id="GJT38555.1"/>
    </source>
</evidence>
<sequence length="150" mass="16764">MSLMDQSWDQAPKEQGRDHNQDEAVVYLKSVPGGTQENLRFALDEVKDKKDKEDIPKEAGEKLEISDVPSEEVVNPASEVNDESNKEVDEEVREIPEVPSEEVPKKVIMVNEDLGEPNKQEEESAKEVNKEACEIQCASSEEGEPAKISL</sequence>
<reference evidence="2" key="1">
    <citation type="journal article" date="2022" name="Int. J. Mol. Sci.">
        <title>Draft Genome of Tanacetum Coccineum: Genomic Comparison of Closely Related Tanacetum-Family Plants.</title>
        <authorList>
            <person name="Yamashiro T."/>
            <person name="Shiraishi A."/>
            <person name="Nakayama K."/>
            <person name="Satake H."/>
        </authorList>
    </citation>
    <scope>NUCLEOTIDE SEQUENCE</scope>
</reference>
<reference evidence="2" key="2">
    <citation type="submission" date="2022-01" db="EMBL/GenBank/DDBJ databases">
        <authorList>
            <person name="Yamashiro T."/>
            <person name="Shiraishi A."/>
            <person name="Satake H."/>
            <person name="Nakayama K."/>
        </authorList>
    </citation>
    <scope>NUCLEOTIDE SEQUENCE</scope>
</reference>
<feature type="compositionally biased region" description="Basic and acidic residues" evidence="1">
    <location>
        <begin position="11"/>
        <end position="22"/>
    </location>
</feature>
<dbReference type="Proteomes" id="UP001151760">
    <property type="component" value="Unassembled WGS sequence"/>
</dbReference>
<name>A0ABQ5DH40_9ASTR</name>
<gene>
    <name evidence="2" type="ORF">Tco_0938420</name>
</gene>
<feature type="region of interest" description="Disordered" evidence="1">
    <location>
        <begin position="1"/>
        <end position="24"/>
    </location>
</feature>
<evidence type="ECO:0000313" key="3">
    <source>
        <dbReference type="Proteomes" id="UP001151760"/>
    </source>
</evidence>
<keyword evidence="3" id="KW-1185">Reference proteome</keyword>
<comment type="caution">
    <text evidence="2">The sequence shown here is derived from an EMBL/GenBank/DDBJ whole genome shotgun (WGS) entry which is preliminary data.</text>
</comment>
<proteinExistence type="predicted"/>
<organism evidence="2 3">
    <name type="scientific">Tanacetum coccineum</name>
    <dbReference type="NCBI Taxonomy" id="301880"/>
    <lineage>
        <taxon>Eukaryota</taxon>
        <taxon>Viridiplantae</taxon>
        <taxon>Streptophyta</taxon>
        <taxon>Embryophyta</taxon>
        <taxon>Tracheophyta</taxon>
        <taxon>Spermatophyta</taxon>
        <taxon>Magnoliopsida</taxon>
        <taxon>eudicotyledons</taxon>
        <taxon>Gunneridae</taxon>
        <taxon>Pentapetalae</taxon>
        <taxon>asterids</taxon>
        <taxon>campanulids</taxon>
        <taxon>Asterales</taxon>
        <taxon>Asteraceae</taxon>
        <taxon>Asteroideae</taxon>
        <taxon>Anthemideae</taxon>
        <taxon>Anthemidinae</taxon>
        <taxon>Tanacetum</taxon>
    </lineage>
</organism>